<comment type="caution">
    <text evidence="2">The sequence shown here is derived from an EMBL/GenBank/DDBJ whole genome shotgun (WGS) entry which is preliminary data.</text>
</comment>
<keyword evidence="3" id="KW-1185">Reference proteome</keyword>
<name>A0ABQ5IP18_9ASTR</name>
<reference evidence="2" key="2">
    <citation type="submission" date="2022-01" db="EMBL/GenBank/DDBJ databases">
        <authorList>
            <person name="Yamashiro T."/>
            <person name="Shiraishi A."/>
            <person name="Satake H."/>
            <person name="Nakayama K."/>
        </authorList>
    </citation>
    <scope>NUCLEOTIDE SEQUENCE</scope>
</reference>
<evidence type="ECO:0000313" key="3">
    <source>
        <dbReference type="Proteomes" id="UP001151760"/>
    </source>
</evidence>
<dbReference type="Proteomes" id="UP001151760">
    <property type="component" value="Unassembled WGS sequence"/>
</dbReference>
<feature type="compositionally biased region" description="Basic and acidic residues" evidence="1">
    <location>
        <begin position="212"/>
        <end position="221"/>
    </location>
</feature>
<feature type="region of interest" description="Disordered" evidence="1">
    <location>
        <begin position="148"/>
        <end position="169"/>
    </location>
</feature>
<accession>A0ABQ5IP18</accession>
<gene>
    <name evidence="2" type="ORF">Tco_1111416</name>
</gene>
<reference evidence="2" key="1">
    <citation type="journal article" date="2022" name="Int. J. Mol. Sci.">
        <title>Draft Genome of Tanacetum Coccineum: Genomic Comparison of Closely Related Tanacetum-Family Plants.</title>
        <authorList>
            <person name="Yamashiro T."/>
            <person name="Shiraishi A."/>
            <person name="Nakayama K."/>
            <person name="Satake H."/>
        </authorList>
    </citation>
    <scope>NUCLEOTIDE SEQUENCE</scope>
</reference>
<proteinExistence type="predicted"/>
<sequence length="365" mass="40509">MKNRFHLKISSTNVRLETTMQQKEETFQVIIDYTIKKVKDSDSYEFLLANKKCKVDADVFRKILDICLRVEGEELTKKSRGKGSQGKKTAYTSVADVDVSEESEPEPIKKKAASRRVVKKKVTISAADNIIPDPYVSLKLDTMKALKEKKKTNKRQPGTIGSNEGTGTIPRVLDESTIVSATSTEGTGIPGVPDEEKVISKEKVILEWGSKQESEYSKEDQRDDEEAKEDAKKIEEIKDAAKKATLPPTSSNLSVSSSFGDQFLKLSSNTSLVSTVKDTTVAEINLFFDIKIQFEVLHIQSPSVLTVLVSVISMPFVLTPLQETPSVATITFVRPLFLRVAKLEKDVSELKNIDLFAEALATLKS</sequence>
<evidence type="ECO:0000256" key="1">
    <source>
        <dbReference type="SAM" id="MobiDB-lite"/>
    </source>
</evidence>
<evidence type="ECO:0000313" key="2">
    <source>
        <dbReference type="EMBL" id="GJU01078.1"/>
    </source>
</evidence>
<dbReference type="EMBL" id="BQNB010020928">
    <property type="protein sequence ID" value="GJU01078.1"/>
    <property type="molecule type" value="Genomic_DNA"/>
</dbReference>
<organism evidence="2 3">
    <name type="scientific">Tanacetum coccineum</name>
    <dbReference type="NCBI Taxonomy" id="301880"/>
    <lineage>
        <taxon>Eukaryota</taxon>
        <taxon>Viridiplantae</taxon>
        <taxon>Streptophyta</taxon>
        <taxon>Embryophyta</taxon>
        <taxon>Tracheophyta</taxon>
        <taxon>Spermatophyta</taxon>
        <taxon>Magnoliopsida</taxon>
        <taxon>eudicotyledons</taxon>
        <taxon>Gunneridae</taxon>
        <taxon>Pentapetalae</taxon>
        <taxon>asterids</taxon>
        <taxon>campanulids</taxon>
        <taxon>Asterales</taxon>
        <taxon>Asteraceae</taxon>
        <taxon>Asteroideae</taxon>
        <taxon>Anthemideae</taxon>
        <taxon>Anthemidinae</taxon>
        <taxon>Tanacetum</taxon>
    </lineage>
</organism>
<feature type="compositionally biased region" description="Polar residues" evidence="1">
    <location>
        <begin position="155"/>
        <end position="166"/>
    </location>
</feature>
<protein>
    <submittedName>
        <fullName evidence="2">Uncharacterized protein</fullName>
    </submittedName>
</protein>
<feature type="region of interest" description="Disordered" evidence="1">
    <location>
        <begin position="212"/>
        <end position="231"/>
    </location>
</feature>